<evidence type="ECO:0000313" key="2">
    <source>
        <dbReference type="EMBL" id="CAA9422543.1"/>
    </source>
</evidence>
<accession>A0A6J4PQH5</accession>
<dbReference type="AlphaFoldDB" id="A0A6J4PQH5"/>
<name>A0A6J4PQH5_9ACTN</name>
<feature type="signal peptide" evidence="1">
    <location>
        <begin position="1"/>
        <end position="32"/>
    </location>
</feature>
<protein>
    <submittedName>
        <fullName evidence="2">Uncharacterized protein</fullName>
    </submittedName>
</protein>
<evidence type="ECO:0000256" key="1">
    <source>
        <dbReference type="SAM" id="SignalP"/>
    </source>
</evidence>
<reference evidence="2" key="1">
    <citation type="submission" date="2020-02" db="EMBL/GenBank/DDBJ databases">
        <authorList>
            <person name="Meier V. D."/>
        </authorList>
    </citation>
    <scope>NUCLEOTIDE SEQUENCE</scope>
    <source>
        <strain evidence="2">AVDCRST_MAG35</strain>
    </source>
</reference>
<proteinExistence type="predicted"/>
<gene>
    <name evidence="2" type="ORF">AVDCRST_MAG35-2086</name>
</gene>
<dbReference type="PROSITE" id="PS51257">
    <property type="entry name" value="PROKAR_LIPOPROTEIN"/>
    <property type="match status" value="1"/>
</dbReference>
<sequence length="336" mass="36818">MRAARPTTALAVRLAAAGCGLLLLAGCSSERAADAATPAGEEVGPLGEFYEQLYASPSQEEMDAQTREREALVATCMQEQGFEYIPMDPATDGSYAMEEGEDAPVVDWDSEEYAATEGYGVFTYDEEDQQLEEPMEEYVDPNEDYLSTMSESETTAYYEALHGPQVEFDEDAPEEEVQYDWTTAGCYGAADHEVTGEQAYEDPAFASLMEEMEGLYEDAAADPAMVALDAEWAACMADAGFTGFTRQPEAAESIYEEQNSLYESGGAEGEYVEPDPAVLAELEEQELETAVADARCREEVDYRAQEQEIRFALEQDFVDTHEAELEALVAAHGQGS</sequence>
<keyword evidence="1" id="KW-0732">Signal</keyword>
<organism evidence="2">
    <name type="scientific">uncultured Quadrisphaera sp</name>
    <dbReference type="NCBI Taxonomy" id="904978"/>
    <lineage>
        <taxon>Bacteria</taxon>
        <taxon>Bacillati</taxon>
        <taxon>Actinomycetota</taxon>
        <taxon>Actinomycetes</taxon>
        <taxon>Kineosporiales</taxon>
        <taxon>Kineosporiaceae</taxon>
        <taxon>Quadrisphaera</taxon>
        <taxon>environmental samples</taxon>
    </lineage>
</organism>
<feature type="chain" id="PRO_5027062172" evidence="1">
    <location>
        <begin position="33"/>
        <end position="336"/>
    </location>
</feature>
<dbReference type="EMBL" id="CADCUY010000445">
    <property type="protein sequence ID" value="CAA9422543.1"/>
    <property type="molecule type" value="Genomic_DNA"/>
</dbReference>